<reference evidence="2" key="1">
    <citation type="submission" date="2021-03" db="EMBL/GenBank/DDBJ databases">
        <title>Evolutionary innovations through gain and loss of genes in the ectomycorrhizal Boletales.</title>
        <authorList>
            <person name="Wu G."/>
            <person name="Miyauchi S."/>
            <person name="Morin E."/>
            <person name="Yang Z.-L."/>
            <person name="Xu J."/>
            <person name="Martin F.M."/>
        </authorList>
    </citation>
    <scope>NUCLEOTIDE SEQUENCE</scope>
    <source>
        <strain evidence="2">BR01</strain>
    </source>
</reference>
<organism evidence="2 3">
    <name type="scientific">Boletus reticuloceps</name>
    <dbReference type="NCBI Taxonomy" id="495285"/>
    <lineage>
        <taxon>Eukaryota</taxon>
        <taxon>Fungi</taxon>
        <taxon>Dikarya</taxon>
        <taxon>Basidiomycota</taxon>
        <taxon>Agaricomycotina</taxon>
        <taxon>Agaricomycetes</taxon>
        <taxon>Agaricomycetidae</taxon>
        <taxon>Boletales</taxon>
        <taxon>Boletineae</taxon>
        <taxon>Boletaceae</taxon>
        <taxon>Boletoideae</taxon>
        <taxon>Boletus</taxon>
    </lineage>
</organism>
<evidence type="ECO:0000313" key="3">
    <source>
        <dbReference type="Proteomes" id="UP000683000"/>
    </source>
</evidence>
<gene>
    <name evidence="2" type="ORF">JVT61DRAFT_10779</name>
</gene>
<dbReference type="Proteomes" id="UP000683000">
    <property type="component" value="Unassembled WGS sequence"/>
</dbReference>
<dbReference type="AlphaFoldDB" id="A0A8I2YFJ7"/>
<evidence type="ECO:0000313" key="2">
    <source>
        <dbReference type="EMBL" id="KAG6370932.1"/>
    </source>
</evidence>
<dbReference type="OrthoDB" id="2685635at2759"/>
<accession>A0A8I2YFJ7</accession>
<proteinExistence type="predicted"/>
<comment type="caution">
    <text evidence="2">The sequence shown here is derived from an EMBL/GenBank/DDBJ whole genome shotgun (WGS) entry which is preliminary data.</text>
</comment>
<evidence type="ECO:0000256" key="1">
    <source>
        <dbReference type="SAM" id="MobiDB-lite"/>
    </source>
</evidence>
<dbReference type="EMBL" id="JAGFBS010000042">
    <property type="protein sequence ID" value="KAG6370932.1"/>
    <property type="molecule type" value="Genomic_DNA"/>
</dbReference>
<name>A0A8I2YFJ7_9AGAM</name>
<protein>
    <submittedName>
        <fullName evidence="2">Uncharacterized protein</fullName>
    </submittedName>
</protein>
<sequence length="107" mass="12267">MSDWPVHSDSARSAALDMLDTHRAVPISAYDVKEQLINPRCYRQHLQGCLAECHFKLSHCSFKLKDTYTADIETIRVLRPPPPATMMRTKRKLPTKFESPNVKSQVN</sequence>
<keyword evidence="3" id="KW-1185">Reference proteome</keyword>
<feature type="region of interest" description="Disordered" evidence="1">
    <location>
        <begin position="80"/>
        <end position="107"/>
    </location>
</feature>